<keyword evidence="3" id="KW-1185">Reference proteome</keyword>
<dbReference type="AlphaFoldDB" id="A0A2T6ZU50"/>
<protein>
    <submittedName>
        <fullName evidence="2">Uncharacterized protein</fullName>
    </submittedName>
</protein>
<sequence>MRKISAYTILCLGTAIVHIRSANGHLSSSQSTDTDGLAPETEPYRLAPLAVKNDENNDPLVPEIPNAKSHYNNDPFYLDDFEPRDIIVPAPDFSAIDEFDLASKARFKRAEPTVDRAGGPHPPPAAVLATTDVSKEMAISEVGILVDATKADLIPKICDSREFKPTLENYWISRTDDFLRDYSRDNQGFSNYQRDGLLKSLAKKYLGDDTYLDCSFHGGIFSTKKCNIACSDVLKHVNDVALGRKVYFSLAAAVGFSQVMGVMHDSFSEVPERLASMVGLMPEIEHALAELTALDVISSEAQLFSEALRHAVVAAAPWHSVEKVFEKADADLAQVRNDYGSALQVYEMIEGGSDPHRLDKLFNKNYEPSISDLDLPRSDAADHVLEASSASTEAWHGKSVQRAKQALLDSVAFIKTIGTGELGRARESGYSVLEDLFNHIRDVTGSDMDASTAEVPRQVAARSKAAIVEAVEKILRGGSVGSDGSTNLSKLLSYGNFLPLGNKQNLSKFKSANPVEKLTKNIFMRLFDLSFDRNKIYVSCTKDAQRRSNPRKDEPGPKSSCKRDNSGPQNLKACVGDYTCYMYRWSERKFDYLSHSKEPKGMAKWGDPPFNISAEDIITSSVLSQLQGLKPGKSADSLSDILEATADGISSLDNPQHPGVFHLPICFSRQNWNTQVTGWGTLCDTDPHCPAKNFPCTCGAWGQETDFVWREMGVGQDEKRKNYAQHLCPRQISRKVDDPLERYMAYCALDIRRNSPTTRVNGLVKFAGKDKYCAIFQSIIALKGYESIEDIDPEVKFAFTCKIKKGGKGCSMYNKMFEGLWKGAFDAGYLTSASEPKELYSDE</sequence>
<evidence type="ECO:0000313" key="3">
    <source>
        <dbReference type="Proteomes" id="UP000244722"/>
    </source>
</evidence>
<organism evidence="2 3">
    <name type="scientific">Tuber borchii</name>
    <name type="common">White truffle</name>
    <dbReference type="NCBI Taxonomy" id="42251"/>
    <lineage>
        <taxon>Eukaryota</taxon>
        <taxon>Fungi</taxon>
        <taxon>Dikarya</taxon>
        <taxon>Ascomycota</taxon>
        <taxon>Pezizomycotina</taxon>
        <taxon>Pezizomycetes</taxon>
        <taxon>Pezizales</taxon>
        <taxon>Tuberaceae</taxon>
        <taxon>Tuber</taxon>
    </lineage>
</organism>
<comment type="caution">
    <text evidence="2">The sequence shown here is derived from an EMBL/GenBank/DDBJ whole genome shotgun (WGS) entry which is preliminary data.</text>
</comment>
<dbReference type="EMBL" id="NESQ01000102">
    <property type="protein sequence ID" value="PUU78975.1"/>
    <property type="molecule type" value="Genomic_DNA"/>
</dbReference>
<feature type="region of interest" description="Disordered" evidence="1">
    <location>
        <begin position="542"/>
        <end position="567"/>
    </location>
</feature>
<proteinExistence type="predicted"/>
<evidence type="ECO:0000313" key="2">
    <source>
        <dbReference type="EMBL" id="PUU78975.1"/>
    </source>
</evidence>
<evidence type="ECO:0000256" key="1">
    <source>
        <dbReference type="SAM" id="MobiDB-lite"/>
    </source>
</evidence>
<dbReference type="OrthoDB" id="5301632at2759"/>
<reference evidence="2 3" key="1">
    <citation type="submission" date="2017-04" db="EMBL/GenBank/DDBJ databases">
        <title>Draft genome sequence of Tuber borchii Vittad., a whitish edible truffle.</title>
        <authorList>
            <consortium name="DOE Joint Genome Institute"/>
            <person name="Murat C."/>
            <person name="Kuo A."/>
            <person name="Barry K.W."/>
            <person name="Clum A."/>
            <person name="Dockter R.B."/>
            <person name="Fauchery L."/>
            <person name="Iotti M."/>
            <person name="Kohler A."/>
            <person name="Labutti K."/>
            <person name="Lindquist E.A."/>
            <person name="Lipzen A."/>
            <person name="Ohm R.A."/>
            <person name="Wang M."/>
            <person name="Grigoriev I.V."/>
            <person name="Zambonelli A."/>
            <person name="Martin F.M."/>
        </authorList>
    </citation>
    <scope>NUCLEOTIDE SEQUENCE [LARGE SCALE GENOMIC DNA]</scope>
    <source>
        <strain evidence="2 3">Tbo3840</strain>
    </source>
</reference>
<feature type="compositionally biased region" description="Basic and acidic residues" evidence="1">
    <location>
        <begin position="543"/>
        <end position="565"/>
    </location>
</feature>
<dbReference type="Proteomes" id="UP000244722">
    <property type="component" value="Unassembled WGS sequence"/>
</dbReference>
<accession>A0A2T6ZU50</accession>
<name>A0A2T6ZU50_TUBBO</name>
<gene>
    <name evidence="2" type="ORF">B9Z19DRAFT_1192932</name>
</gene>